<protein>
    <submittedName>
        <fullName evidence="2">Uncharacterized protein</fullName>
    </submittedName>
</protein>
<name>K0S9Y3_THAOC</name>
<dbReference type="AlphaFoldDB" id="K0S9Y3"/>
<proteinExistence type="predicted"/>
<sequence>DVDVRVSRGTFGCFLDVHVSVPGDYRADETLAGLLGRRDGGPDGDWSGRDGTPLPVPGDRYERRGETAYDYCVENWGIRDGDESVFVHGPGESFEGADGLDARYDGHDLRDVPEELALLCGDDLA</sequence>
<comment type="caution">
    <text evidence="2">The sequence shown here is derived from an EMBL/GenBank/DDBJ whole genome shotgun (WGS) entry which is preliminary data.</text>
</comment>
<evidence type="ECO:0000256" key="1">
    <source>
        <dbReference type="SAM" id="MobiDB-lite"/>
    </source>
</evidence>
<evidence type="ECO:0000313" key="2">
    <source>
        <dbReference type="EMBL" id="EJK61699.1"/>
    </source>
</evidence>
<keyword evidence="3" id="KW-1185">Reference proteome</keyword>
<reference evidence="2 3" key="1">
    <citation type="journal article" date="2012" name="Genome Biol.">
        <title>Genome and low-iron response of an oceanic diatom adapted to chronic iron limitation.</title>
        <authorList>
            <person name="Lommer M."/>
            <person name="Specht M."/>
            <person name="Roy A.S."/>
            <person name="Kraemer L."/>
            <person name="Andreson R."/>
            <person name="Gutowska M.A."/>
            <person name="Wolf J."/>
            <person name="Bergner S.V."/>
            <person name="Schilhabel M.B."/>
            <person name="Klostermeier U.C."/>
            <person name="Beiko R.G."/>
            <person name="Rosenstiel P."/>
            <person name="Hippler M."/>
            <person name="Laroche J."/>
        </authorList>
    </citation>
    <scope>NUCLEOTIDE SEQUENCE [LARGE SCALE GENOMIC DNA]</scope>
    <source>
        <strain evidence="2 3">CCMP1005</strain>
    </source>
</reference>
<dbReference type="EMBL" id="AGNL01019619">
    <property type="protein sequence ID" value="EJK61699.1"/>
    <property type="molecule type" value="Genomic_DNA"/>
</dbReference>
<dbReference type="OrthoDB" id="6051552at2759"/>
<accession>K0S9Y3</accession>
<feature type="non-terminal residue" evidence="2">
    <location>
        <position position="1"/>
    </location>
</feature>
<dbReference type="Proteomes" id="UP000266841">
    <property type="component" value="Unassembled WGS sequence"/>
</dbReference>
<organism evidence="2 3">
    <name type="scientific">Thalassiosira oceanica</name>
    <name type="common">Marine diatom</name>
    <dbReference type="NCBI Taxonomy" id="159749"/>
    <lineage>
        <taxon>Eukaryota</taxon>
        <taxon>Sar</taxon>
        <taxon>Stramenopiles</taxon>
        <taxon>Ochrophyta</taxon>
        <taxon>Bacillariophyta</taxon>
        <taxon>Coscinodiscophyceae</taxon>
        <taxon>Thalassiosirophycidae</taxon>
        <taxon>Thalassiosirales</taxon>
        <taxon>Thalassiosiraceae</taxon>
        <taxon>Thalassiosira</taxon>
    </lineage>
</organism>
<gene>
    <name evidence="2" type="ORF">THAOC_17765</name>
</gene>
<evidence type="ECO:0000313" key="3">
    <source>
        <dbReference type="Proteomes" id="UP000266841"/>
    </source>
</evidence>
<feature type="region of interest" description="Disordered" evidence="1">
    <location>
        <begin position="36"/>
        <end position="60"/>
    </location>
</feature>